<gene>
    <name evidence="1" type="ORF">TBH_C2075</name>
</gene>
<dbReference type="NCBIfam" id="TIGR02683">
    <property type="entry name" value="upstrm_HI1419"/>
    <property type="match status" value="1"/>
</dbReference>
<keyword evidence="2" id="KW-1185">Reference proteome</keyword>
<dbReference type="InterPro" id="IPR009241">
    <property type="entry name" value="HigB-like"/>
</dbReference>
<sequence length="108" mass="12311">MGYSRGMGYEVRTTPVFDQWLKELKDRRAVRAIMLRLARAEAGNLGDIKPVGGGVREMRLFVGKGYRLYFSIQGETLLLLLNGGIKSNKKQQQLDIQRAIRIVEEIED</sequence>
<dbReference type="EMBL" id="AP012273">
    <property type="protein sequence ID" value="BAO44988.1"/>
    <property type="molecule type" value="Genomic_DNA"/>
</dbReference>
<dbReference type="Pfam" id="PF05973">
    <property type="entry name" value="Gp49"/>
    <property type="match status" value="1"/>
</dbReference>
<dbReference type="PANTHER" id="PTHR41791">
    <property type="entry name" value="SSL7039 PROTEIN"/>
    <property type="match status" value="1"/>
</dbReference>
<organism evidence="1 2">
    <name type="scientific">Thiolapillus brandeum</name>
    <dbReference type="NCBI Taxonomy" id="1076588"/>
    <lineage>
        <taxon>Bacteria</taxon>
        <taxon>Pseudomonadati</taxon>
        <taxon>Pseudomonadota</taxon>
        <taxon>Gammaproteobacteria</taxon>
        <taxon>Chromatiales</taxon>
        <taxon>Sedimenticolaceae</taxon>
        <taxon>Thiolapillus</taxon>
    </lineage>
</organism>
<dbReference type="InterPro" id="IPR014056">
    <property type="entry name" value="TypeIITA-like_toxin_pred"/>
</dbReference>
<reference evidence="1 2" key="1">
    <citation type="journal article" date="2014" name="PLoS ONE">
        <title>Physiological and genomic features of a novel sulfur-oxidizing gammaproteobacterium belonging to a previously uncultivated symbiotic lineage isolated from a hydrothermal vent.</title>
        <authorList>
            <person name="Nunoura T."/>
            <person name="Takaki Y."/>
            <person name="Kazama H."/>
            <person name="Kakuta J."/>
            <person name="Shimamura S."/>
            <person name="Makita H."/>
            <person name="Hirai M."/>
            <person name="Miyazaki M."/>
            <person name="Takai K."/>
        </authorList>
    </citation>
    <scope>NUCLEOTIDE SEQUENCE [LARGE SCALE GENOMIC DNA]</scope>
    <source>
        <strain evidence="1 2">Hiromi1</strain>
    </source>
</reference>
<accession>A0A7U6GJT2</accession>
<dbReference type="KEGG" id="tbn:TBH_C2075"/>
<dbReference type="PIRSF" id="PIRSF028744">
    <property type="entry name" value="Addict_mod_HI1419"/>
    <property type="match status" value="1"/>
</dbReference>
<proteinExistence type="predicted"/>
<dbReference type="PANTHER" id="PTHR41791:SF1">
    <property type="entry name" value="SSL7039 PROTEIN"/>
    <property type="match status" value="1"/>
</dbReference>
<name>A0A7U6GJT2_9GAMM</name>
<protein>
    <submittedName>
        <fullName evidence="1">Addiction module killer protein</fullName>
    </submittedName>
</protein>
<dbReference type="AlphaFoldDB" id="A0A7U6GJT2"/>
<dbReference type="Proteomes" id="UP000031631">
    <property type="component" value="Chromosome"/>
</dbReference>
<evidence type="ECO:0000313" key="1">
    <source>
        <dbReference type="EMBL" id="BAO44988.1"/>
    </source>
</evidence>
<evidence type="ECO:0000313" key="2">
    <source>
        <dbReference type="Proteomes" id="UP000031631"/>
    </source>
</evidence>